<gene>
    <name evidence="1" type="ORF">D7V94_22890</name>
</gene>
<sequence length="84" mass="9763">MEKNILKAFQPNIVERLGEVYWRDDGYRAAFEKEKELANRVRETFSGEQMDIVEQYHSAISATMGICELLAYKQGMRDMASILK</sequence>
<organism evidence="1 2">
    <name type="scientific">Parablautia intestinalis</name>
    <dbReference type="NCBI Taxonomy" id="2320100"/>
    <lineage>
        <taxon>Bacteria</taxon>
        <taxon>Bacillati</taxon>
        <taxon>Bacillota</taxon>
        <taxon>Clostridia</taxon>
        <taxon>Lachnospirales</taxon>
        <taxon>Lachnospiraceae</taxon>
        <taxon>Parablautia</taxon>
    </lineage>
</organism>
<evidence type="ECO:0000313" key="2">
    <source>
        <dbReference type="Proteomes" id="UP000280696"/>
    </source>
</evidence>
<dbReference type="OrthoDB" id="9795772at2"/>
<dbReference type="EMBL" id="RAYQ01000076">
    <property type="protein sequence ID" value="RKI85880.1"/>
    <property type="molecule type" value="Genomic_DNA"/>
</dbReference>
<protein>
    <submittedName>
        <fullName evidence="1">Uncharacterized protein</fullName>
    </submittedName>
</protein>
<name>A0A3A9A2E5_9FIRM</name>
<dbReference type="Proteomes" id="UP000280696">
    <property type="component" value="Unassembled WGS sequence"/>
</dbReference>
<proteinExistence type="predicted"/>
<accession>A0A3A9A2E5</accession>
<comment type="caution">
    <text evidence="1">The sequence shown here is derived from an EMBL/GenBank/DDBJ whole genome shotgun (WGS) entry which is preliminary data.</text>
</comment>
<evidence type="ECO:0000313" key="1">
    <source>
        <dbReference type="EMBL" id="RKI85880.1"/>
    </source>
</evidence>
<dbReference type="AlphaFoldDB" id="A0A3A9A2E5"/>
<keyword evidence="2" id="KW-1185">Reference proteome</keyword>
<reference evidence="1 2" key="1">
    <citation type="submission" date="2018-09" db="EMBL/GenBank/DDBJ databases">
        <title>Murine metabolic-syndrome-specific gut microbial biobank.</title>
        <authorList>
            <person name="Liu C."/>
        </authorList>
    </citation>
    <scope>NUCLEOTIDE SEQUENCE [LARGE SCALE GENOMIC DNA]</scope>
    <source>
        <strain evidence="1 2">0.1xD8-82</strain>
    </source>
</reference>
<dbReference type="RefSeq" id="WP_120472534.1">
    <property type="nucleotide sequence ID" value="NZ_RAYQ01000076.1"/>
</dbReference>